<sequence>MVHMQHYFARELPAGLESLGDLALDLRWSWSHASDTLWKRIDQELWEATGNPWLILENTSRDHLEALARDNDFLDKLRGQVRARDESLNAPTWFSEQDDTRELDLVAYFSMEFGLSEALPIYSGGLGILAGDMLKTASDLGVPMVGVGLLYQQGYFRQMINVKGQQQAYFPYNNPAMLPVLPVRKSDGSWLHVNVEFPGRMLRLRCWEARVGRVRLLLLDANGMSNHPRDRGITGELYGGDEETRLQQEIVLGIGGWRMLDALGLTPTVSHLNEGHAAFAVLQRAAQCARQHDLDFITALQATRAGNLFTTHTPVVAAFDQFPSALIRKYFNSFAKQWMVDIEALLDLGRTHLGDERELFNMAFLALRASGAINGVSRLHGIVSRELFAPLFPRWPLAEIPVGHVTNGVHTPSWDSAEADDLWTKACGENRWISSLDGIEVAITTLDDTTLWDFRTRQRQRLISTVRVHAAHQRAGRAESERRIEECSLLFDPNALTLGFARRFTGYKRPNLLLVQPERLARLLCNQRHPVQLVLSGKAHPRDLDGQDMIRQWIEFIARADIQGRVVFIEDYDMAVASDLVQGVDAWINTPRRPWEASGTSGMKILVNGGLNISELDGWWAEAYSPEVGWALGDGNEHGIDPAWDFEEADALYQLLETSIVPEFYERNDDGIPSRWVSRVRASMARLTPAYSTNRMLREYVENYYLPRAEAFSRRIANNGRGACDLRKWSARVAAHWSAVRIGDLECQKQDNGMIANAQIFLDGLPPDDIAVELYADGIGANGASECYWMERVQTLAGAVNGFRYRVSLTTTRPSNDYTVRVRPAHPLAEVPLEEPHILWSR</sequence>
<evidence type="ECO:0000256" key="4">
    <source>
        <dbReference type="PIRSR" id="PIRSR000460-1"/>
    </source>
</evidence>
<evidence type="ECO:0000256" key="2">
    <source>
        <dbReference type="ARBA" id="ARBA00006047"/>
    </source>
</evidence>
<dbReference type="KEGG" id="aprs:BI364_10315"/>
<feature type="modified residue" description="N6-(pyridoxal phosphate)lysine" evidence="4">
    <location>
        <position position="604"/>
    </location>
</feature>
<comment type="similarity">
    <text evidence="2">Belongs to the glycogen phosphorylase family.</text>
</comment>
<dbReference type="GO" id="GO:0030170">
    <property type="term" value="F:pyridoxal phosphate binding"/>
    <property type="evidence" value="ECO:0007669"/>
    <property type="project" value="InterPro"/>
</dbReference>
<feature type="domain" description="DUF3417" evidence="5">
    <location>
        <begin position="12"/>
        <end position="119"/>
    </location>
</feature>
<keyword evidence="7" id="KW-1185">Reference proteome</keyword>
<dbReference type="Gene3D" id="3.40.50.2000">
    <property type="entry name" value="Glycogen Phosphorylase B"/>
    <property type="match status" value="3"/>
</dbReference>
<dbReference type="GO" id="GO:0005975">
    <property type="term" value="P:carbohydrate metabolic process"/>
    <property type="evidence" value="ECO:0007669"/>
    <property type="project" value="InterPro"/>
</dbReference>
<dbReference type="InterPro" id="IPR011834">
    <property type="entry name" value="Agluc_phsphrylas"/>
</dbReference>
<keyword evidence="3" id="KW-0021">Allosteric enzyme</keyword>
<accession>A0A1D8IP62</accession>
<evidence type="ECO:0000256" key="3">
    <source>
        <dbReference type="ARBA" id="ARBA00022533"/>
    </source>
</evidence>
<dbReference type="Proteomes" id="UP000095401">
    <property type="component" value="Chromosome"/>
</dbReference>
<dbReference type="Pfam" id="PF00343">
    <property type="entry name" value="Phosphorylase"/>
    <property type="match status" value="1"/>
</dbReference>
<dbReference type="SUPFAM" id="SSF53756">
    <property type="entry name" value="UDP-Glycosyltransferase/glycogen phosphorylase"/>
    <property type="match status" value="1"/>
</dbReference>
<proteinExistence type="inferred from homology"/>
<name>A0A1D8IP62_9GAMM</name>
<dbReference type="InterPro" id="IPR000811">
    <property type="entry name" value="Glyco_trans_35"/>
</dbReference>
<dbReference type="EMBL" id="CP017415">
    <property type="protein sequence ID" value="AOU98300.1"/>
    <property type="molecule type" value="Genomic_DNA"/>
</dbReference>
<keyword evidence="4" id="KW-0663">Pyridoxal phosphate</keyword>
<organism evidence="6 7">
    <name type="scientific">Acidihalobacter yilgarnensis</name>
    <dbReference type="NCBI Taxonomy" id="2819280"/>
    <lineage>
        <taxon>Bacteria</taxon>
        <taxon>Pseudomonadati</taxon>
        <taxon>Pseudomonadota</taxon>
        <taxon>Gammaproteobacteria</taxon>
        <taxon>Chromatiales</taxon>
        <taxon>Ectothiorhodospiraceae</taxon>
        <taxon>Acidihalobacter</taxon>
    </lineage>
</organism>
<dbReference type="PANTHER" id="PTHR42655">
    <property type="entry name" value="GLYCOGEN PHOSPHORYLASE"/>
    <property type="match status" value="1"/>
</dbReference>
<evidence type="ECO:0000256" key="1">
    <source>
        <dbReference type="ARBA" id="ARBA00001275"/>
    </source>
</evidence>
<dbReference type="InterPro" id="IPR024517">
    <property type="entry name" value="Glycogen_phosphorylase_DUF3417"/>
</dbReference>
<reference evidence="7" key="1">
    <citation type="submission" date="2016-09" db="EMBL/GenBank/DDBJ databases">
        <title>Acidihalobacter prosperus F5.</title>
        <authorList>
            <person name="Khaleque H.N."/>
            <person name="Ramsay J.P."/>
            <person name="Kaksonen A.H."/>
            <person name="Boxall N.J."/>
            <person name="Watkin E.L.J."/>
        </authorList>
    </citation>
    <scope>NUCLEOTIDE SEQUENCE [LARGE SCALE GENOMIC DNA]</scope>
    <source>
        <strain evidence="7">F5</strain>
    </source>
</reference>
<protein>
    <submittedName>
        <fullName evidence="6">Alpha-glucan phosphorylase</fullName>
    </submittedName>
</protein>
<evidence type="ECO:0000313" key="7">
    <source>
        <dbReference type="Proteomes" id="UP000095401"/>
    </source>
</evidence>
<dbReference type="PIRSF" id="PIRSF000460">
    <property type="entry name" value="Pprylas_GlgP"/>
    <property type="match status" value="1"/>
</dbReference>
<dbReference type="InterPro" id="IPR052182">
    <property type="entry name" value="Glycogen/Maltodextrin_Phosph"/>
</dbReference>
<dbReference type="NCBIfam" id="TIGR02094">
    <property type="entry name" value="more_P_ylases"/>
    <property type="match status" value="1"/>
</dbReference>
<dbReference type="PANTHER" id="PTHR42655:SF1">
    <property type="entry name" value="GLYCOGEN PHOSPHORYLASE"/>
    <property type="match status" value="1"/>
</dbReference>
<dbReference type="RefSeq" id="WP_070078662.1">
    <property type="nucleotide sequence ID" value="NZ_CP017415.1"/>
</dbReference>
<dbReference type="Pfam" id="PF11897">
    <property type="entry name" value="DUF3417"/>
    <property type="match status" value="1"/>
</dbReference>
<comment type="catalytic activity">
    <reaction evidence="1">
        <text>[(1-&gt;4)-alpha-D-glucosyl](n) + phosphate = [(1-&gt;4)-alpha-D-glucosyl](n-1) + alpha-D-glucose 1-phosphate</text>
        <dbReference type="Rhea" id="RHEA:41732"/>
        <dbReference type="Rhea" id="RHEA-COMP:9584"/>
        <dbReference type="Rhea" id="RHEA-COMP:9586"/>
        <dbReference type="ChEBI" id="CHEBI:15444"/>
        <dbReference type="ChEBI" id="CHEBI:43474"/>
        <dbReference type="ChEBI" id="CHEBI:58601"/>
        <dbReference type="EC" id="2.4.1.1"/>
    </reaction>
</comment>
<evidence type="ECO:0000259" key="5">
    <source>
        <dbReference type="Pfam" id="PF11897"/>
    </source>
</evidence>
<evidence type="ECO:0000313" key="6">
    <source>
        <dbReference type="EMBL" id="AOU98300.1"/>
    </source>
</evidence>
<gene>
    <name evidence="6" type="ORF">BI364_10315</name>
</gene>
<dbReference type="AlphaFoldDB" id="A0A1D8IP62"/>
<dbReference type="GO" id="GO:0008184">
    <property type="term" value="F:glycogen phosphorylase activity"/>
    <property type="evidence" value="ECO:0007669"/>
    <property type="project" value="InterPro"/>
</dbReference>